<evidence type="ECO:0000313" key="3">
    <source>
        <dbReference type="EMBL" id="PTX47555.1"/>
    </source>
</evidence>
<comment type="similarity">
    <text evidence="1">Belongs to the OsmC/Ohr family.</text>
</comment>
<dbReference type="GO" id="GO:0006979">
    <property type="term" value="P:response to oxidative stress"/>
    <property type="evidence" value="ECO:0007669"/>
    <property type="project" value="InterPro"/>
</dbReference>
<evidence type="ECO:0000256" key="2">
    <source>
        <dbReference type="SAM" id="MobiDB-lite"/>
    </source>
</evidence>
<gene>
    <name evidence="3" type="ORF">C8N34_11243</name>
</gene>
<dbReference type="Pfam" id="PF02566">
    <property type="entry name" value="OsmC"/>
    <property type="match status" value="1"/>
</dbReference>
<dbReference type="SUPFAM" id="SSF82784">
    <property type="entry name" value="OsmC-like"/>
    <property type="match status" value="1"/>
</dbReference>
<sequence>MTPEKILYTAEMTSTAGRQGTSSRPDGSFPLALTIPKELGGPGGEGTNPEELFAAGYSACFIGALKLVGRQKKVSLPDDLKVTAKVGMGPVPTGYGLTVELIIHLPGVESALAQEIVEGAHQRCPYSNATRGNIDVTLTLV</sequence>
<dbReference type="RefSeq" id="WP_108129795.1">
    <property type="nucleotide sequence ID" value="NZ_QBKP01000012.1"/>
</dbReference>
<dbReference type="InterPro" id="IPR003718">
    <property type="entry name" value="OsmC/Ohr_fam"/>
</dbReference>
<protein>
    <submittedName>
        <fullName evidence="3">Ohr subfamily peroxiredoxin</fullName>
    </submittedName>
</protein>
<dbReference type="NCBIfam" id="TIGR03561">
    <property type="entry name" value="organ_hyd_perox"/>
    <property type="match status" value="1"/>
</dbReference>
<name>A0A2T6AUS9_9RHOB</name>
<comment type="caution">
    <text evidence="3">The sequence shown here is derived from an EMBL/GenBank/DDBJ whole genome shotgun (WGS) entry which is preliminary data.</text>
</comment>
<feature type="compositionally biased region" description="Polar residues" evidence="2">
    <location>
        <begin position="11"/>
        <end position="25"/>
    </location>
</feature>
<feature type="region of interest" description="Disordered" evidence="2">
    <location>
        <begin position="1"/>
        <end position="29"/>
    </location>
</feature>
<evidence type="ECO:0000313" key="4">
    <source>
        <dbReference type="Proteomes" id="UP000244224"/>
    </source>
</evidence>
<keyword evidence="4" id="KW-1185">Reference proteome</keyword>
<dbReference type="OrthoDB" id="9797508at2"/>
<dbReference type="Gene3D" id="3.30.300.20">
    <property type="match status" value="1"/>
</dbReference>
<accession>A0A2T6AUS9</accession>
<dbReference type="Proteomes" id="UP000244224">
    <property type="component" value="Unassembled WGS sequence"/>
</dbReference>
<dbReference type="PANTHER" id="PTHR33797:SF2">
    <property type="entry name" value="ORGANIC HYDROPEROXIDE RESISTANCE PROTEIN-LIKE"/>
    <property type="match status" value="1"/>
</dbReference>
<proteinExistence type="inferred from homology"/>
<dbReference type="InterPro" id="IPR019953">
    <property type="entry name" value="OHR"/>
</dbReference>
<dbReference type="Gene3D" id="2.20.25.10">
    <property type="match status" value="1"/>
</dbReference>
<dbReference type="PANTHER" id="PTHR33797">
    <property type="entry name" value="ORGANIC HYDROPEROXIDE RESISTANCE PROTEIN-LIKE"/>
    <property type="match status" value="1"/>
</dbReference>
<dbReference type="EMBL" id="QBKP01000012">
    <property type="protein sequence ID" value="PTX47555.1"/>
    <property type="molecule type" value="Genomic_DNA"/>
</dbReference>
<reference evidence="3 4" key="1">
    <citation type="submission" date="2018-04" db="EMBL/GenBank/DDBJ databases">
        <title>Genomic Encyclopedia of Archaeal and Bacterial Type Strains, Phase II (KMG-II): from individual species to whole genera.</title>
        <authorList>
            <person name="Goeker M."/>
        </authorList>
    </citation>
    <scope>NUCLEOTIDE SEQUENCE [LARGE SCALE GENOMIC DNA]</scope>
    <source>
        <strain evidence="3 4">DSM 21823</strain>
    </source>
</reference>
<evidence type="ECO:0000256" key="1">
    <source>
        <dbReference type="ARBA" id="ARBA00007378"/>
    </source>
</evidence>
<dbReference type="InterPro" id="IPR036102">
    <property type="entry name" value="OsmC/Ohrsf"/>
</dbReference>
<organism evidence="3 4">
    <name type="scientific">Gemmobacter caeni</name>
    <dbReference type="NCBI Taxonomy" id="589035"/>
    <lineage>
        <taxon>Bacteria</taxon>
        <taxon>Pseudomonadati</taxon>
        <taxon>Pseudomonadota</taxon>
        <taxon>Alphaproteobacteria</taxon>
        <taxon>Rhodobacterales</taxon>
        <taxon>Paracoccaceae</taxon>
        <taxon>Gemmobacter</taxon>
    </lineage>
</organism>
<dbReference type="AlphaFoldDB" id="A0A2T6AUS9"/>
<dbReference type="InterPro" id="IPR015946">
    <property type="entry name" value="KH_dom-like_a/b"/>
</dbReference>